<accession>A0ABR6ZF26</accession>
<sequence>MRMAHRSEMSTTPRALITGIKGFTGRYLAQELSRAGYQVFGTTHGTETQNQGHYAVDLCDKQALRVAIQEIQPDVVAHLAAISSVVHGDVDEIYRVNIVGTRNLLEALAALDKKPRAVLVASSANIYGNSASEVLAESEPAMPANDYAVSKLAMEHVARLWMDKLPIIVTRPFNYTGVGQTENFLLPKIINHYRRQASEIELGNLDVARDFSDVRNVAVAYARLLEKAPAGETFNICSGAAYSLREVMQMASELAGYEIKVRVNPAFVRANDVHKLMGNGHRLQACIGDLPQIALRDTLAWMLRHEATA</sequence>
<protein>
    <submittedName>
        <fullName evidence="2">GDP-mannose 4,6-dehydratase</fullName>
    </submittedName>
</protein>
<dbReference type="SUPFAM" id="SSF51735">
    <property type="entry name" value="NAD(P)-binding Rossmann-fold domains"/>
    <property type="match status" value="1"/>
</dbReference>
<dbReference type="InterPro" id="IPR016040">
    <property type="entry name" value="NAD(P)-bd_dom"/>
</dbReference>
<dbReference type="Proteomes" id="UP000646911">
    <property type="component" value="Unassembled WGS sequence"/>
</dbReference>
<dbReference type="Pfam" id="PF16363">
    <property type="entry name" value="GDP_Man_Dehyd"/>
    <property type="match status" value="1"/>
</dbReference>
<dbReference type="PANTHER" id="PTHR43000">
    <property type="entry name" value="DTDP-D-GLUCOSE 4,6-DEHYDRATASE-RELATED"/>
    <property type="match status" value="1"/>
</dbReference>
<dbReference type="InterPro" id="IPR036291">
    <property type="entry name" value="NAD(P)-bd_dom_sf"/>
</dbReference>
<dbReference type="Gene3D" id="3.40.50.720">
    <property type="entry name" value="NAD(P)-binding Rossmann-like Domain"/>
    <property type="match status" value="1"/>
</dbReference>
<reference evidence="2 3" key="1">
    <citation type="submission" date="2020-08" db="EMBL/GenBank/DDBJ databases">
        <title>Novel species isolated from subtropical streams in China.</title>
        <authorList>
            <person name="Lu H."/>
        </authorList>
    </citation>
    <scope>NUCLEOTIDE SEQUENCE [LARGE SCALE GENOMIC DNA]</scope>
    <source>
        <strain evidence="2 3">NL8W</strain>
    </source>
</reference>
<proteinExistence type="predicted"/>
<keyword evidence="3" id="KW-1185">Reference proteome</keyword>
<comment type="caution">
    <text evidence="2">The sequence shown here is derived from an EMBL/GenBank/DDBJ whole genome shotgun (WGS) entry which is preliminary data.</text>
</comment>
<evidence type="ECO:0000313" key="2">
    <source>
        <dbReference type="EMBL" id="MBC3910340.1"/>
    </source>
</evidence>
<dbReference type="Gene3D" id="3.90.25.10">
    <property type="entry name" value="UDP-galactose 4-epimerase, domain 1"/>
    <property type="match status" value="1"/>
</dbReference>
<name>A0ABR6ZF26_9BURK</name>
<feature type="domain" description="NAD(P)-binding" evidence="1">
    <location>
        <begin position="16"/>
        <end position="299"/>
    </location>
</feature>
<dbReference type="EMBL" id="JACOFX010000016">
    <property type="protein sequence ID" value="MBC3910340.1"/>
    <property type="molecule type" value="Genomic_DNA"/>
</dbReference>
<gene>
    <name evidence="2" type="ORF">H8L47_22500</name>
</gene>
<organism evidence="2 3">
    <name type="scientific">Undibacterium umbellatum</name>
    <dbReference type="NCBI Taxonomy" id="2762300"/>
    <lineage>
        <taxon>Bacteria</taxon>
        <taxon>Pseudomonadati</taxon>
        <taxon>Pseudomonadota</taxon>
        <taxon>Betaproteobacteria</taxon>
        <taxon>Burkholderiales</taxon>
        <taxon>Oxalobacteraceae</taxon>
        <taxon>Undibacterium</taxon>
    </lineage>
</organism>
<evidence type="ECO:0000259" key="1">
    <source>
        <dbReference type="Pfam" id="PF16363"/>
    </source>
</evidence>
<evidence type="ECO:0000313" key="3">
    <source>
        <dbReference type="Proteomes" id="UP000646911"/>
    </source>
</evidence>